<dbReference type="Pfam" id="PF04784">
    <property type="entry name" value="DUF547"/>
    <property type="match status" value="1"/>
</dbReference>
<gene>
    <name evidence="1" type="ORF">DCAR_0935224</name>
</gene>
<reference evidence="1" key="2">
    <citation type="submission" date="2022-03" db="EMBL/GenBank/DDBJ databases">
        <title>Draft title - Genomic analysis of global carrot germplasm unveils the trajectory of domestication and the origin of high carotenoid orange carrot.</title>
        <authorList>
            <person name="Iorizzo M."/>
            <person name="Ellison S."/>
            <person name="Senalik D."/>
            <person name="Macko-Podgorni A."/>
            <person name="Grzebelus D."/>
            <person name="Bostan H."/>
            <person name="Rolling W."/>
            <person name="Curaba J."/>
            <person name="Simon P."/>
        </authorList>
    </citation>
    <scope>NUCLEOTIDE SEQUENCE</scope>
    <source>
        <tissue evidence="1">Leaf</tissue>
    </source>
</reference>
<protein>
    <submittedName>
        <fullName evidence="1">Uncharacterized protein</fullName>
    </submittedName>
</protein>
<evidence type="ECO:0000313" key="1">
    <source>
        <dbReference type="EMBL" id="WOH15681.1"/>
    </source>
</evidence>
<keyword evidence="2" id="KW-1185">Reference proteome</keyword>
<name>A0A175YHC0_DAUCS</name>
<sequence length="111" mass="12832">MFAILESYSSDDRQHLNYTAISTSEEFRRYVILVKDLHRIDLFSLSAKERIAFFLNLYNAMVIHAVIKVGHPVGMVDRRSFNNDFLYVIGGQPYSLGEIKHGILRSNRRAP</sequence>
<reference evidence="1" key="1">
    <citation type="journal article" date="2016" name="Nat. Genet.">
        <title>A high-quality carrot genome assembly provides new insights into carotenoid accumulation and asterid genome evolution.</title>
        <authorList>
            <person name="Iorizzo M."/>
            <person name="Ellison S."/>
            <person name="Senalik D."/>
            <person name="Zeng P."/>
            <person name="Satapoomin P."/>
            <person name="Huang J."/>
            <person name="Bowman M."/>
            <person name="Iovene M."/>
            <person name="Sanseverino W."/>
            <person name="Cavagnaro P."/>
            <person name="Yildiz M."/>
            <person name="Macko-Podgorni A."/>
            <person name="Moranska E."/>
            <person name="Grzebelus E."/>
            <person name="Grzebelus D."/>
            <person name="Ashrafi H."/>
            <person name="Zheng Z."/>
            <person name="Cheng S."/>
            <person name="Spooner D."/>
            <person name="Van Deynze A."/>
            <person name="Simon P."/>
        </authorList>
    </citation>
    <scope>NUCLEOTIDE SEQUENCE</scope>
    <source>
        <tissue evidence="1">Leaf</tissue>
    </source>
</reference>
<dbReference type="Proteomes" id="UP000077755">
    <property type="component" value="Chromosome 9"/>
</dbReference>
<organism evidence="1 2">
    <name type="scientific">Daucus carota subsp. sativus</name>
    <name type="common">Carrot</name>
    <dbReference type="NCBI Taxonomy" id="79200"/>
    <lineage>
        <taxon>Eukaryota</taxon>
        <taxon>Viridiplantae</taxon>
        <taxon>Streptophyta</taxon>
        <taxon>Embryophyta</taxon>
        <taxon>Tracheophyta</taxon>
        <taxon>Spermatophyta</taxon>
        <taxon>Magnoliopsida</taxon>
        <taxon>eudicotyledons</taxon>
        <taxon>Gunneridae</taxon>
        <taxon>Pentapetalae</taxon>
        <taxon>asterids</taxon>
        <taxon>campanulids</taxon>
        <taxon>Apiales</taxon>
        <taxon>Apiaceae</taxon>
        <taxon>Apioideae</taxon>
        <taxon>Scandiceae</taxon>
        <taxon>Daucinae</taxon>
        <taxon>Daucus</taxon>
        <taxon>Daucus sect. Daucus</taxon>
    </lineage>
</organism>
<dbReference type="EMBL" id="CP093351">
    <property type="protein sequence ID" value="WOH15681.1"/>
    <property type="molecule type" value="Genomic_DNA"/>
</dbReference>
<dbReference type="Gramene" id="KZM82767">
    <property type="protein sequence ID" value="KZM82767"/>
    <property type="gene ID" value="DCAR_030336"/>
</dbReference>
<proteinExistence type="predicted"/>
<dbReference type="OMA" id="GEIKHGI"/>
<evidence type="ECO:0000313" key="2">
    <source>
        <dbReference type="Proteomes" id="UP000077755"/>
    </source>
</evidence>
<dbReference type="AlphaFoldDB" id="A0A175YHC0"/>
<accession>A0A175YHC0</accession>
<dbReference type="PANTHER" id="PTHR46361:SF1">
    <property type="entry name" value="F26K24.21 PROTEIN"/>
    <property type="match status" value="1"/>
</dbReference>
<dbReference type="InterPro" id="IPR006869">
    <property type="entry name" value="DUF547"/>
</dbReference>
<dbReference type="PANTHER" id="PTHR46361">
    <property type="entry name" value="ELECTRON CARRIER/ PROTEIN DISULFIDE OXIDOREDUCTASE"/>
    <property type="match status" value="1"/>
</dbReference>